<dbReference type="OrthoDB" id="778454at2759"/>
<keyword evidence="2" id="KW-1185">Reference proteome</keyword>
<evidence type="ECO:0000313" key="2">
    <source>
        <dbReference type="Proteomes" id="UP000257109"/>
    </source>
</evidence>
<dbReference type="Proteomes" id="UP000257109">
    <property type="component" value="Unassembled WGS sequence"/>
</dbReference>
<dbReference type="AlphaFoldDB" id="A0A371GFT0"/>
<gene>
    <name evidence="1" type="ORF">CR513_28870</name>
</gene>
<accession>A0A371GFT0</accession>
<proteinExistence type="predicted"/>
<protein>
    <submittedName>
        <fullName evidence="1">Uncharacterized protein</fullName>
    </submittedName>
</protein>
<sequence>MDKSMIDAASGGALMDKTPVFGIKGPSQSRMVNEIGATFNLRLENQLFELTYLVSQLVVLQHQPNMAAKVCGICTSVEHPTDLCPTLQEIESDQPKNVGAIGGYQYGKQPYQNQPFDNQQYGRQPFRSRLNQWPYAAQRFRPIPNVPQGSIGYQQPSLQYQALPSNNSSNRECHLKAILHLWRT</sequence>
<evidence type="ECO:0000313" key="1">
    <source>
        <dbReference type="EMBL" id="RDX89401.1"/>
    </source>
</evidence>
<organism evidence="1 2">
    <name type="scientific">Mucuna pruriens</name>
    <name type="common">Velvet bean</name>
    <name type="synonym">Dolichos pruriens</name>
    <dbReference type="NCBI Taxonomy" id="157652"/>
    <lineage>
        <taxon>Eukaryota</taxon>
        <taxon>Viridiplantae</taxon>
        <taxon>Streptophyta</taxon>
        <taxon>Embryophyta</taxon>
        <taxon>Tracheophyta</taxon>
        <taxon>Spermatophyta</taxon>
        <taxon>Magnoliopsida</taxon>
        <taxon>eudicotyledons</taxon>
        <taxon>Gunneridae</taxon>
        <taxon>Pentapetalae</taxon>
        <taxon>rosids</taxon>
        <taxon>fabids</taxon>
        <taxon>Fabales</taxon>
        <taxon>Fabaceae</taxon>
        <taxon>Papilionoideae</taxon>
        <taxon>50 kb inversion clade</taxon>
        <taxon>NPAAA clade</taxon>
        <taxon>indigoferoid/millettioid clade</taxon>
        <taxon>Phaseoleae</taxon>
        <taxon>Mucuna</taxon>
    </lineage>
</organism>
<reference evidence="1" key="1">
    <citation type="submission" date="2018-05" db="EMBL/GenBank/DDBJ databases">
        <title>Draft genome of Mucuna pruriens seed.</title>
        <authorList>
            <person name="Nnadi N.E."/>
            <person name="Vos R."/>
            <person name="Hasami M.H."/>
            <person name="Devisetty U.K."/>
            <person name="Aguiy J.C."/>
        </authorList>
    </citation>
    <scope>NUCLEOTIDE SEQUENCE [LARGE SCALE GENOMIC DNA]</scope>
    <source>
        <strain evidence="1">JCA_2017</strain>
    </source>
</reference>
<dbReference type="EMBL" id="QJKJ01005679">
    <property type="protein sequence ID" value="RDX89401.1"/>
    <property type="molecule type" value="Genomic_DNA"/>
</dbReference>
<comment type="caution">
    <text evidence="1">The sequence shown here is derived from an EMBL/GenBank/DDBJ whole genome shotgun (WGS) entry which is preliminary data.</text>
</comment>
<feature type="non-terminal residue" evidence="1">
    <location>
        <position position="1"/>
    </location>
</feature>
<name>A0A371GFT0_MUCPR</name>